<proteinExistence type="predicted"/>
<evidence type="ECO:0000313" key="2">
    <source>
        <dbReference type="Proteomes" id="UP001649381"/>
    </source>
</evidence>
<reference evidence="1 2" key="1">
    <citation type="submission" date="2022-01" db="EMBL/GenBank/DDBJ databases">
        <title>Alkalihalobacillus sp. EGI L200015, a novel bacterium isolated from a salt lake sediment.</title>
        <authorList>
            <person name="Gao L."/>
            <person name="Fang B.-Z."/>
            <person name="Li W.-J."/>
        </authorList>
    </citation>
    <scope>NUCLEOTIDE SEQUENCE [LARGE SCALE GENOMIC DNA]</scope>
    <source>
        <strain evidence="1 2">KCTC 12718</strain>
    </source>
</reference>
<comment type="caution">
    <text evidence="1">The sequence shown here is derived from an EMBL/GenBank/DDBJ whole genome shotgun (WGS) entry which is preliminary data.</text>
</comment>
<protein>
    <submittedName>
        <fullName evidence="1">DUF3179 domain-containing protein</fullName>
    </submittedName>
</protein>
<gene>
    <name evidence="1" type="ORF">L2716_06910</name>
</gene>
<organism evidence="1 2">
    <name type="scientific">Pseudalkalibacillus berkeleyi</name>
    <dbReference type="NCBI Taxonomy" id="1069813"/>
    <lineage>
        <taxon>Bacteria</taxon>
        <taxon>Bacillati</taxon>
        <taxon>Bacillota</taxon>
        <taxon>Bacilli</taxon>
        <taxon>Bacillales</taxon>
        <taxon>Fictibacillaceae</taxon>
        <taxon>Pseudalkalibacillus</taxon>
    </lineage>
</organism>
<dbReference type="EMBL" id="JAKIJS010000001">
    <property type="protein sequence ID" value="MCF6137455.1"/>
    <property type="molecule type" value="Genomic_DNA"/>
</dbReference>
<keyword evidence="2" id="KW-1185">Reference proteome</keyword>
<evidence type="ECO:0000313" key="1">
    <source>
        <dbReference type="EMBL" id="MCF6137455.1"/>
    </source>
</evidence>
<accession>A0ABS9H1C4</accession>
<dbReference type="RefSeq" id="WP_236333063.1">
    <property type="nucleotide sequence ID" value="NZ_JAKIJS010000001.1"/>
</dbReference>
<dbReference type="Proteomes" id="UP001649381">
    <property type="component" value="Unassembled WGS sequence"/>
</dbReference>
<name>A0ABS9H1C4_9BACL</name>
<sequence>MEEQQFDRSRATLKKKDLFTRFNVKDHKHVKDIEKSSLKSDDEILVIERLGKRLAFSMKQMAYHHVAQGELSNEPYIVNF</sequence>